<dbReference type="EMBL" id="REGN01004844">
    <property type="protein sequence ID" value="RNA15919.1"/>
    <property type="molecule type" value="Genomic_DNA"/>
</dbReference>
<comment type="caution">
    <text evidence="1">The sequence shown here is derived from an EMBL/GenBank/DDBJ whole genome shotgun (WGS) entry which is preliminary data.</text>
</comment>
<reference evidence="1 2" key="1">
    <citation type="journal article" date="2018" name="Sci. Rep.">
        <title>Genomic signatures of local adaptation to the degree of environmental predictability in rotifers.</title>
        <authorList>
            <person name="Franch-Gras L."/>
            <person name="Hahn C."/>
            <person name="Garcia-Roger E.M."/>
            <person name="Carmona M.J."/>
            <person name="Serra M."/>
            <person name="Gomez A."/>
        </authorList>
    </citation>
    <scope>NUCLEOTIDE SEQUENCE [LARGE SCALE GENOMIC DNA]</scope>
    <source>
        <strain evidence="1">HYR1</strain>
    </source>
</reference>
<name>A0A3M7QXH8_BRAPC</name>
<evidence type="ECO:0000313" key="2">
    <source>
        <dbReference type="Proteomes" id="UP000276133"/>
    </source>
</evidence>
<sequence>MQSFCRASHNIQHQQFLLETSPPLFLYPLYRKINNFKYGLVNLHLQLLRSLTLTIDQPTNAYLVQIQNNN</sequence>
<dbReference type="AlphaFoldDB" id="A0A3M7QXH8"/>
<protein>
    <submittedName>
        <fullName evidence="1">Uncharacterized protein</fullName>
    </submittedName>
</protein>
<proteinExistence type="predicted"/>
<organism evidence="1 2">
    <name type="scientific">Brachionus plicatilis</name>
    <name type="common">Marine rotifer</name>
    <name type="synonym">Brachionus muelleri</name>
    <dbReference type="NCBI Taxonomy" id="10195"/>
    <lineage>
        <taxon>Eukaryota</taxon>
        <taxon>Metazoa</taxon>
        <taxon>Spiralia</taxon>
        <taxon>Gnathifera</taxon>
        <taxon>Rotifera</taxon>
        <taxon>Eurotatoria</taxon>
        <taxon>Monogononta</taxon>
        <taxon>Pseudotrocha</taxon>
        <taxon>Ploima</taxon>
        <taxon>Brachionidae</taxon>
        <taxon>Brachionus</taxon>
    </lineage>
</organism>
<dbReference type="Proteomes" id="UP000276133">
    <property type="component" value="Unassembled WGS sequence"/>
</dbReference>
<accession>A0A3M7QXH8</accession>
<keyword evidence="2" id="KW-1185">Reference proteome</keyword>
<evidence type="ECO:0000313" key="1">
    <source>
        <dbReference type="EMBL" id="RNA15919.1"/>
    </source>
</evidence>
<gene>
    <name evidence="1" type="ORF">BpHYR1_040362</name>
</gene>